<evidence type="ECO:0000313" key="2">
    <source>
        <dbReference type="EMBL" id="KAJ7745853.1"/>
    </source>
</evidence>
<keyword evidence="3" id="KW-1185">Reference proteome</keyword>
<dbReference type="Proteomes" id="UP001215280">
    <property type="component" value="Unassembled WGS sequence"/>
</dbReference>
<sequence>MCDEELPTTPNDQLLSLFNRHQNLVHEVGPLGRGVAFIELEICEAITQAGRHEPYIELGERNKWPKEIDYASLPARIIKLKASLLEMIQKVDVLKNSIVWQNFLDNIGHNVFKFSKAKSKISFMSALYGRRCGYYGPKDEFLINSTILRVLSRSDEDLGYQLYDTISSIVDEDQEKYDRYDDASNLIPLKTSWLLSLFHRDITIEEATHLQTESNNFGEVMQPDDDDPVVEDLHRANIRAMEKDKNPFFSQPPRHRKPTFANDPAANVEKPKPRPKPKPKTKSGSSKTITLYDFEEPKPQKKTPKKNAAPKEGTSEQPPAGGYGTRSKLIKTAL</sequence>
<organism evidence="2 3">
    <name type="scientific">Mycena maculata</name>
    <dbReference type="NCBI Taxonomy" id="230809"/>
    <lineage>
        <taxon>Eukaryota</taxon>
        <taxon>Fungi</taxon>
        <taxon>Dikarya</taxon>
        <taxon>Basidiomycota</taxon>
        <taxon>Agaricomycotina</taxon>
        <taxon>Agaricomycetes</taxon>
        <taxon>Agaricomycetidae</taxon>
        <taxon>Agaricales</taxon>
        <taxon>Marasmiineae</taxon>
        <taxon>Mycenaceae</taxon>
        <taxon>Mycena</taxon>
    </lineage>
</organism>
<dbReference type="AlphaFoldDB" id="A0AAD7ILE0"/>
<gene>
    <name evidence="2" type="ORF">DFH07DRAFT_963208</name>
</gene>
<name>A0AAD7ILE0_9AGAR</name>
<evidence type="ECO:0000313" key="3">
    <source>
        <dbReference type="Proteomes" id="UP001215280"/>
    </source>
</evidence>
<feature type="region of interest" description="Disordered" evidence="1">
    <location>
        <begin position="240"/>
        <end position="334"/>
    </location>
</feature>
<reference evidence="2" key="1">
    <citation type="submission" date="2023-03" db="EMBL/GenBank/DDBJ databases">
        <title>Massive genome expansion in bonnet fungi (Mycena s.s.) driven by repeated elements and novel gene families across ecological guilds.</title>
        <authorList>
            <consortium name="Lawrence Berkeley National Laboratory"/>
            <person name="Harder C.B."/>
            <person name="Miyauchi S."/>
            <person name="Viragh M."/>
            <person name="Kuo A."/>
            <person name="Thoen E."/>
            <person name="Andreopoulos B."/>
            <person name="Lu D."/>
            <person name="Skrede I."/>
            <person name="Drula E."/>
            <person name="Henrissat B."/>
            <person name="Morin E."/>
            <person name="Kohler A."/>
            <person name="Barry K."/>
            <person name="LaButti K."/>
            <person name="Morin E."/>
            <person name="Salamov A."/>
            <person name="Lipzen A."/>
            <person name="Mereny Z."/>
            <person name="Hegedus B."/>
            <person name="Baldrian P."/>
            <person name="Stursova M."/>
            <person name="Weitz H."/>
            <person name="Taylor A."/>
            <person name="Grigoriev I.V."/>
            <person name="Nagy L.G."/>
            <person name="Martin F."/>
            <person name="Kauserud H."/>
        </authorList>
    </citation>
    <scope>NUCLEOTIDE SEQUENCE</scope>
    <source>
        <strain evidence="2">CBHHK188m</strain>
    </source>
</reference>
<dbReference type="EMBL" id="JARJLG010000101">
    <property type="protein sequence ID" value="KAJ7745853.1"/>
    <property type="molecule type" value="Genomic_DNA"/>
</dbReference>
<accession>A0AAD7ILE0</accession>
<proteinExistence type="predicted"/>
<comment type="caution">
    <text evidence="2">The sequence shown here is derived from an EMBL/GenBank/DDBJ whole genome shotgun (WGS) entry which is preliminary data.</text>
</comment>
<evidence type="ECO:0000256" key="1">
    <source>
        <dbReference type="SAM" id="MobiDB-lite"/>
    </source>
</evidence>
<protein>
    <submittedName>
        <fullName evidence="2">Uncharacterized protein</fullName>
    </submittedName>
</protein>